<gene>
    <name evidence="2" type="ORF">ALC57_03477</name>
</gene>
<feature type="region of interest" description="Disordered" evidence="1">
    <location>
        <begin position="69"/>
        <end position="89"/>
    </location>
</feature>
<name>A0A195EGY2_9HYME</name>
<dbReference type="EMBL" id="KQ978957">
    <property type="protein sequence ID" value="KYN27134.1"/>
    <property type="molecule type" value="Genomic_DNA"/>
</dbReference>
<accession>A0A195EGY2</accession>
<evidence type="ECO:0000256" key="1">
    <source>
        <dbReference type="SAM" id="MobiDB-lite"/>
    </source>
</evidence>
<evidence type="ECO:0000313" key="2">
    <source>
        <dbReference type="EMBL" id="KYN27134.1"/>
    </source>
</evidence>
<sequence length="89" mass="10322">RIRQVELMEQIESLPQEEVNEVLQLLIVNEAELVEAEHNIVMYSQDLQNIKKYMNKLYQDGLSKTKQKTFLHTNSAGNGTNIETDKEES</sequence>
<reference evidence="2 3" key="1">
    <citation type="submission" date="2015-09" db="EMBL/GenBank/DDBJ databases">
        <title>Trachymyrmex cornetzi WGS genome.</title>
        <authorList>
            <person name="Nygaard S."/>
            <person name="Hu H."/>
            <person name="Boomsma J."/>
            <person name="Zhang G."/>
        </authorList>
    </citation>
    <scope>NUCLEOTIDE SEQUENCE [LARGE SCALE GENOMIC DNA]</scope>
    <source>
        <strain evidence="2">Tcor2-1</strain>
        <tissue evidence="2">Whole body</tissue>
    </source>
</reference>
<protein>
    <submittedName>
        <fullName evidence="2">Uncharacterized protein</fullName>
    </submittedName>
</protein>
<feature type="compositionally biased region" description="Polar residues" evidence="1">
    <location>
        <begin position="69"/>
        <end position="82"/>
    </location>
</feature>
<evidence type="ECO:0000313" key="3">
    <source>
        <dbReference type="Proteomes" id="UP000078492"/>
    </source>
</evidence>
<proteinExistence type="predicted"/>
<organism evidence="2 3">
    <name type="scientific">Trachymyrmex cornetzi</name>
    <dbReference type="NCBI Taxonomy" id="471704"/>
    <lineage>
        <taxon>Eukaryota</taxon>
        <taxon>Metazoa</taxon>
        <taxon>Ecdysozoa</taxon>
        <taxon>Arthropoda</taxon>
        <taxon>Hexapoda</taxon>
        <taxon>Insecta</taxon>
        <taxon>Pterygota</taxon>
        <taxon>Neoptera</taxon>
        <taxon>Endopterygota</taxon>
        <taxon>Hymenoptera</taxon>
        <taxon>Apocrita</taxon>
        <taxon>Aculeata</taxon>
        <taxon>Formicoidea</taxon>
        <taxon>Formicidae</taxon>
        <taxon>Myrmicinae</taxon>
        <taxon>Trachymyrmex</taxon>
    </lineage>
</organism>
<dbReference type="STRING" id="471704.A0A195EGY2"/>
<feature type="non-terminal residue" evidence="2">
    <location>
        <position position="1"/>
    </location>
</feature>
<keyword evidence="3" id="KW-1185">Reference proteome</keyword>
<dbReference type="AlphaFoldDB" id="A0A195EGY2"/>
<dbReference type="Proteomes" id="UP000078492">
    <property type="component" value="Unassembled WGS sequence"/>
</dbReference>